<dbReference type="AlphaFoldDB" id="A0A251V3P2"/>
<evidence type="ECO:0000313" key="2">
    <source>
        <dbReference type="Proteomes" id="UP000215914"/>
    </source>
</evidence>
<keyword evidence="2" id="KW-1185">Reference proteome</keyword>
<dbReference type="EMBL" id="CM007893">
    <property type="protein sequence ID" value="OTG30014.1"/>
    <property type="molecule type" value="Genomic_DNA"/>
</dbReference>
<dbReference type="InParanoid" id="A0A251V3P2"/>
<dbReference type="Proteomes" id="UP000215914">
    <property type="component" value="Chromosome 4"/>
</dbReference>
<gene>
    <name evidence="1" type="ORF">HannXRQ_Chr04g0128441</name>
</gene>
<organism evidence="1 2">
    <name type="scientific">Helianthus annuus</name>
    <name type="common">Common sunflower</name>
    <dbReference type="NCBI Taxonomy" id="4232"/>
    <lineage>
        <taxon>Eukaryota</taxon>
        <taxon>Viridiplantae</taxon>
        <taxon>Streptophyta</taxon>
        <taxon>Embryophyta</taxon>
        <taxon>Tracheophyta</taxon>
        <taxon>Spermatophyta</taxon>
        <taxon>Magnoliopsida</taxon>
        <taxon>eudicotyledons</taxon>
        <taxon>Gunneridae</taxon>
        <taxon>Pentapetalae</taxon>
        <taxon>asterids</taxon>
        <taxon>campanulids</taxon>
        <taxon>Asterales</taxon>
        <taxon>Asteraceae</taxon>
        <taxon>Asteroideae</taxon>
        <taxon>Heliantheae alliance</taxon>
        <taxon>Heliantheae</taxon>
        <taxon>Helianthus</taxon>
    </lineage>
</organism>
<name>A0A251V3P2_HELAN</name>
<proteinExistence type="predicted"/>
<reference evidence="2" key="1">
    <citation type="journal article" date="2017" name="Nature">
        <title>The sunflower genome provides insights into oil metabolism, flowering and Asterid evolution.</title>
        <authorList>
            <person name="Badouin H."/>
            <person name="Gouzy J."/>
            <person name="Grassa C.J."/>
            <person name="Murat F."/>
            <person name="Staton S.E."/>
            <person name="Cottret L."/>
            <person name="Lelandais-Briere C."/>
            <person name="Owens G.L."/>
            <person name="Carrere S."/>
            <person name="Mayjonade B."/>
            <person name="Legrand L."/>
            <person name="Gill N."/>
            <person name="Kane N.C."/>
            <person name="Bowers J.E."/>
            <person name="Hubner S."/>
            <person name="Bellec A."/>
            <person name="Berard A."/>
            <person name="Berges H."/>
            <person name="Blanchet N."/>
            <person name="Boniface M.C."/>
            <person name="Brunel D."/>
            <person name="Catrice O."/>
            <person name="Chaidir N."/>
            <person name="Claudel C."/>
            <person name="Donnadieu C."/>
            <person name="Faraut T."/>
            <person name="Fievet G."/>
            <person name="Helmstetter N."/>
            <person name="King M."/>
            <person name="Knapp S.J."/>
            <person name="Lai Z."/>
            <person name="Le Paslier M.C."/>
            <person name="Lippi Y."/>
            <person name="Lorenzon L."/>
            <person name="Mandel J.R."/>
            <person name="Marage G."/>
            <person name="Marchand G."/>
            <person name="Marquand E."/>
            <person name="Bret-Mestries E."/>
            <person name="Morien E."/>
            <person name="Nambeesan S."/>
            <person name="Nguyen T."/>
            <person name="Pegot-Espagnet P."/>
            <person name="Pouilly N."/>
            <person name="Raftis F."/>
            <person name="Sallet E."/>
            <person name="Schiex T."/>
            <person name="Thomas J."/>
            <person name="Vandecasteele C."/>
            <person name="Vares D."/>
            <person name="Vear F."/>
            <person name="Vautrin S."/>
            <person name="Crespi M."/>
            <person name="Mangin B."/>
            <person name="Burke J.M."/>
            <person name="Salse J."/>
            <person name="Munos S."/>
            <person name="Vincourt P."/>
            <person name="Rieseberg L.H."/>
            <person name="Langlade N.B."/>
        </authorList>
    </citation>
    <scope>NUCLEOTIDE SEQUENCE [LARGE SCALE GENOMIC DNA]</scope>
    <source>
        <strain evidence="2">cv. SF193</strain>
    </source>
</reference>
<protein>
    <submittedName>
        <fullName evidence="1">Uncharacterized protein</fullName>
    </submittedName>
</protein>
<evidence type="ECO:0000313" key="1">
    <source>
        <dbReference type="EMBL" id="OTG30014.1"/>
    </source>
</evidence>
<accession>A0A251V3P2</accession>
<sequence length="184" mass="21079">MLMHGFPIFSFIYLPVFYTTPNPRERWSEREREKCDGEGDVVWTTARTPAAGEHHHRSSLPPYEHHWSSLPLPNTTTGVPCRRLTPPEFPAAARTPPEFRGAARTPSEFLAVHRSTSNVHLVAYTSNSKVGILDIYVFLPLLIWYCTLLASQQPTSSRIFNGIWYLQHYFLLFVNLQALRMHAG</sequence>